<reference evidence="2 3" key="1">
    <citation type="submission" date="2024-10" db="EMBL/GenBank/DDBJ databases">
        <title>The Natural Products Discovery Center: Release of the First 8490 Sequenced Strains for Exploring Actinobacteria Biosynthetic Diversity.</title>
        <authorList>
            <person name="Kalkreuter E."/>
            <person name="Kautsar S.A."/>
            <person name="Yang D."/>
            <person name="Bader C.D."/>
            <person name="Teijaro C.N."/>
            <person name="Fluegel L."/>
            <person name="Davis C.M."/>
            <person name="Simpson J.R."/>
            <person name="Lauterbach L."/>
            <person name="Steele A.D."/>
            <person name="Gui C."/>
            <person name="Meng S."/>
            <person name="Li G."/>
            <person name="Viehrig K."/>
            <person name="Ye F."/>
            <person name="Su P."/>
            <person name="Kiefer A.F."/>
            <person name="Nichols A."/>
            <person name="Cepeda A.J."/>
            <person name="Yan W."/>
            <person name="Fan B."/>
            <person name="Jiang Y."/>
            <person name="Adhikari A."/>
            <person name="Zheng C.-J."/>
            <person name="Schuster L."/>
            <person name="Cowan T.M."/>
            <person name="Smanski M.J."/>
            <person name="Chevrette M.G."/>
            <person name="De Carvalho L.P.S."/>
            <person name="Shen B."/>
        </authorList>
    </citation>
    <scope>NUCLEOTIDE SEQUENCE [LARGE SCALE GENOMIC DNA]</scope>
    <source>
        <strain evidence="2 3">NPDC000140</strain>
    </source>
</reference>
<protein>
    <submittedName>
        <fullName evidence="2">Helix-turn-helix domain-containing protein</fullName>
    </submittedName>
</protein>
<keyword evidence="3" id="KW-1185">Reference proteome</keyword>
<dbReference type="EMBL" id="JBIAZM010000007">
    <property type="protein sequence ID" value="MFF5201752.1"/>
    <property type="molecule type" value="Genomic_DNA"/>
</dbReference>
<accession>A0ABW6VVT6</accession>
<proteinExistence type="predicted"/>
<organism evidence="2 3">
    <name type="scientific">Micromonospora parva</name>
    <dbReference type="NCBI Taxonomy" id="1464048"/>
    <lineage>
        <taxon>Bacteria</taxon>
        <taxon>Bacillati</taxon>
        <taxon>Actinomycetota</taxon>
        <taxon>Actinomycetes</taxon>
        <taxon>Micromonosporales</taxon>
        <taxon>Micromonosporaceae</taxon>
        <taxon>Micromonospora</taxon>
    </lineage>
</organism>
<dbReference type="Proteomes" id="UP001602287">
    <property type="component" value="Unassembled WGS sequence"/>
</dbReference>
<sequence>MVTPPDGPPQVLDAYALRMGGCRVLLSSPQACLDVLRALQAAVAAGDRSALRPPARIVGLIAALEAEINEYRATASSSGNAELPRELTVPASTQPTEPADAKEAARMLGITDRQVRNLGHRLDGRKVGGTWVFDRDLVAAEAARRQHEGATQ</sequence>
<evidence type="ECO:0000313" key="3">
    <source>
        <dbReference type="Proteomes" id="UP001602287"/>
    </source>
</evidence>
<name>A0ABW6VVT6_9ACTN</name>
<comment type="caution">
    <text evidence="2">The sequence shown here is derived from an EMBL/GenBank/DDBJ whole genome shotgun (WGS) entry which is preliminary data.</text>
</comment>
<evidence type="ECO:0000313" key="2">
    <source>
        <dbReference type="EMBL" id="MFF5201752.1"/>
    </source>
</evidence>
<dbReference type="RefSeq" id="WP_387221320.1">
    <property type="nucleotide sequence ID" value="NZ_JBIAZM010000007.1"/>
</dbReference>
<evidence type="ECO:0000256" key="1">
    <source>
        <dbReference type="SAM" id="MobiDB-lite"/>
    </source>
</evidence>
<feature type="region of interest" description="Disordered" evidence="1">
    <location>
        <begin position="74"/>
        <end position="101"/>
    </location>
</feature>
<gene>
    <name evidence="2" type="ORF">ACFY3B_19335</name>
</gene>